<dbReference type="KEGG" id="nsg:H3L94_09025"/>
<dbReference type="AlphaFoldDB" id="A0A7D7SHE0"/>
<reference evidence="2 3" key="1">
    <citation type="submission" date="2020-07" db="EMBL/GenBank/DDBJ databases">
        <title>Genomic diversity of species in the Neisseriaceae family.</title>
        <authorList>
            <person name="Vincent A.T."/>
            <person name="Bernet E."/>
            <person name="Veyrier F.J."/>
        </authorList>
    </citation>
    <scope>NUCLEOTIDE SEQUENCE [LARGE SCALE GENOMIC DNA]</scope>
    <source>
        <strain evidence="2 3">DSM 22244</strain>
    </source>
</reference>
<protein>
    <recommendedName>
        <fullName evidence="1">IRF tryptophan pentad repeat domain-containing protein</fullName>
    </recommendedName>
</protein>
<dbReference type="GO" id="GO:0000976">
    <property type="term" value="F:transcription cis-regulatory region binding"/>
    <property type="evidence" value="ECO:0007669"/>
    <property type="project" value="InterPro"/>
</dbReference>
<proteinExistence type="predicted"/>
<name>A0A7D7SHE0_9NEIS</name>
<organism evidence="2 3">
    <name type="scientific">Neisseria shayeganii</name>
    <dbReference type="NCBI Taxonomy" id="607712"/>
    <lineage>
        <taxon>Bacteria</taxon>
        <taxon>Pseudomonadati</taxon>
        <taxon>Pseudomonadota</taxon>
        <taxon>Betaproteobacteria</taxon>
        <taxon>Neisseriales</taxon>
        <taxon>Neisseriaceae</taxon>
        <taxon>Neisseria</taxon>
    </lineage>
</organism>
<evidence type="ECO:0000259" key="1">
    <source>
        <dbReference type="PROSITE" id="PS51507"/>
    </source>
</evidence>
<sequence>MRERIRHFLVYRDWCTASVIWQDGLGRLQPRPSWLAVWQELHRMRADGELLFDERRMCWRLPLRPRTR</sequence>
<dbReference type="EMBL" id="CP059567">
    <property type="protein sequence ID" value="QMT39987.1"/>
    <property type="molecule type" value="Genomic_DNA"/>
</dbReference>
<feature type="domain" description="IRF tryptophan pentad repeat" evidence="1">
    <location>
        <begin position="1"/>
        <end position="68"/>
    </location>
</feature>
<dbReference type="RefSeq" id="WP_182121745.1">
    <property type="nucleotide sequence ID" value="NZ_CP059567.1"/>
</dbReference>
<gene>
    <name evidence="2" type="ORF">H3L94_09025</name>
</gene>
<accession>A0A7D7SHE0</accession>
<evidence type="ECO:0000313" key="2">
    <source>
        <dbReference type="EMBL" id="QMT39987.1"/>
    </source>
</evidence>
<evidence type="ECO:0000313" key="3">
    <source>
        <dbReference type="Proteomes" id="UP000514752"/>
    </source>
</evidence>
<dbReference type="InterPro" id="IPR001346">
    <property type="entry name" value="Interferon_reg_fact_DNA-bd_dom"/>
</dbReference>
<dbReference type="Proteomes" id="UP000514752">
    <property type="component" value="Chromosome"/>
</dbReference>
<dbReference type="PROSITE" id="PS51507">
    <property type="entry name" value="IRF_2"/>
    <property type="match status" value="1"/>
</dbReference>